<dbReference type="EMBL" id="FTNK01000002">
    <property type="protein sequence ID" value="SIQ52431.1"/>
    <property type="molecule type" value="Genomic_DNA"/>
</dbReference>
<sequence length="852" mass="93949">MKKLRNTYHALLLSTLVISQLTGHKVNAANSTGVTNTTTSNLASPTANRTSNLDSIKLATNIKATLEEVSIWPQDGGNVLTYTVNYSNGSNRNLNLIHYFSRVMTTSGTVIPGNPVTGDALKKKVLPKGNTRVTYYVNVGTTNSLIGLKIPMYVWDAKTKGYLKQVGTFNMPTNYTPTVASGKSVYTTMNDVPVTASTESLKLYQYNGKTYAKAGISLTNRGSKVFGDPGYKVYLLSAGGTSFEMVLDSSQATYKIQPGEKKVIYYLTEIPPYLDTTNMKLQYIQTDKTLNVELPKASFSLPKATTPNLTVGKDIIKKILINNNTIETKLSNATVYTDNNKGIWSFQLHLKNSGNKAVTMPSYALSVKSSEGKAFPIKAKSLNGITLNPLEEKVLQFNAELPLDVDQKPVLLELIEEVKADVVAIDPSTESAVKSSKLTLPIAYFTIPYTLRPDTQQGSDYTTTNSYGTFSYKLNTLQRFPWKDDDIIVAKLSITNTQSTTLTLPNLKGSLTIDEDDLTSSTDLFMDKQVAVLAPGKTIDMYVLTKIPYASNIDKMQINLYSIVNEENVSFLSLSSNNTVNDVDSIERGGSFMIVGKGKNAKVQEKKTIVYAGSSSNIVYTELLMSNEEKRQSKMARLQAYYQTADGQFYEAISNQSDIAAAPGGKQLIAFWSKIPKSVSTSNMKFYMGPGITGNKLSEPGQESTGVINIGSLRISPQSSYANMSEVTLSPYTLSIQGVDGRIKEGSDSISIIMKYNLFKDSSYDTGVFNHKLILKMTDYYGQSQEKSLILGTDLTEGNQNRITMSFSSDQFKNLHGGYYRLTLYDEIQGERIELASQEYPLTYDRLLEIEK</sequence>
<keyword evidence="3" id="KW-1185">Reference proteome</keyword>
<evidence type="ECO:0000313" key="2">
    <source>
        <dbReference type="EMBL" id="SIQ52431.1"/>
    </source>
</evidence>
<organism evidence="2 3">
    <name type="scientific">Paenibacillus macquariensis</name>
    <dbReference type="NCBI Taxonomy" id="948756"/>
    <lineage>
        <taxon>Bacteria</taxon>
        <taxon>Bacillati</taxon>
        <taxon>Bacillota</taxon>
        <taxon>Bacilli</taxon>
        <taxon>Bacillales</taxon>
        <taxon>Paenibacillaceae</taxon>
        <taxon>Paenibacillus</taxon>
    </lineage>
</organism>
<feature type="chain" id="PRO_5047232346" evidence="1">
    <location>
        <begin position="29"/>
        <end position="852"/>
    </location>
</feature>
<accession>A0ABY1JP52</accession>
<proteinExistence type="predicted"/>
<keyword evidence="1" id="KW-0732">Signal</keyword>
<dbReference type="Proteomes" id="UP000186666">
    <property type="component" value="Unassembled WGS sequence"/>
</dbReference>
<comment type="caution">
    <text evidence="2">The sequence shown here is derived from an EMBL/GenBank/DDBJ whole genome shotgun (WGS) entry which is preliminary data.</text>
</comment>
<evidence type="ECO:0000313" key="3">
    <source>
        <dbReference type="Proteomes" id="UP000186666"/>
    </source>
</evidence>
<name>A0ABY1JP52_9BACL</name>
<evidence type="ECO:0000256" key="1">
    <source>
        <dbReference type="SAM" id="SignalP"/>
    </source>
</evidence>
<feature type="signal peptide" evidence="1">
    <location>
        <begin position="1"/>
        <end position="28"/>
    </location>
</feature>
<dbReference type="RefSeq" id="WP_068581385.1">
    <property type="nucleotide sequence ID" value="NZ_FTNK01000002.1"/>
</dbReference>
<protein>
    <submittedName>
        <fullName evidence="2">Uncharacterized protein</fullName>
    </submittedName>
</protein>
<reference evidence="2 3" key="1">
    <citation type="submission" date="2017-01" db="EMBL/GenBank/DDBJ databases">
        <authorList>
            <person name="Varghese N."/>
            <person name="Submissions S."/>
        </authorList>
    </citation>
    <scope>NUCLEOTIDE SEQUENCE [LARGE SCALE GENOMIC DNA]</scope>
    <source>
        <strain evidence="2 3">ATCC 23464</strain>
    </source>
</reference>
<gene>
    <name evidence="2" type="ORF">SAMN05421578_102406</name>
</gene>